<dbReference type="InterPro" id="IPR023213">
    <property type="entry name" value="CAT-like_dom_sf"/>
</dbReference>
<gene>
    <name evidence="3" type="ORF">TRITD_4Av1G010670</name>
</gene>
<sequence length="155" mass="16321">MEPDPIPDEYLGNCVGAALNAAPKDRLATAGAVGLFTACTAVAAAIEQAVRVGSIRSPELWWERVREAILSGDGVLAVAGSPRFRVYGVDFGFGQPAKVEIVSVARTGAMAVAESRRSSGGIEVGISLPSDATRRFQCCFHDAIAWLQCTTPLNK</sequence>
<keyword evidence="4" id="KW-1185">Reference proteome</keyword>
<dbReference type="GO" id="GO:0016747">
    <property type="term" value="F:acyltransferase activity, transferring groups other than amino-acyl groups"/>
    <property type="evidence" value="ECO:0007669"/>
    <property type="project" value="UniProtKB-ARBA"/>
</dbReference>
<proteinExistence type="predicted"/>
<accession>A0A9R0S456</accession>
<dbReference type="Gene3D" id="3.30.559.10">
    <property type="entry name" value="Chloramphenicol acetyltransferase-like domain"/>
    <property type="match status" value="1"/>
</dbReference>
<dbReference type="EMBL" id="LT934117">
    <property type="protein sequence ID" value="VAH87550.1"/>
    <property type="molecule type" value="Genomic_DNA"/>
</dbReference>
<dbReference type="InterPro" id="IPR051504">
    <property type="entry name" value="Plant_metabolite_acyltrans"/>
</dbReference>
<keyword evidence="1" id="KW-0808">Transferase</keyword>
<reference evidence="3 4" key="1">
    <citation type="submission" date="2017-09" db="EMBL/GenBank/DDBJ databases">
        <authorList>
            <consortium name="International Durum Wheat Genome Sequencing Consortium (IDWGSC)"/>
            <person name="Milanesi L."/>
        </authorList>
    </citation>
    <scope>NUCLEOTIDE SEQUENCE [LARGE SCALE GENOMIC DNA]</scope>
    <source>
        <strain evidence="4">cv. Svevo</strain>
    </source>
</reference>
<dbReference type="Pfam" id="PF02458">
    <property type="entry name" value="Transferase"/>
    <property type="match status" value="1"/>
</dbReference>
<evidence type="ECO:0008006" key="5">
    <source>
        <dbReference type="Google" id="ProtNLM"/>
    </source>
</evidence>
<name>A0A9R0S456_TRITD</name>
<evidence type="ECO:0000256" key="1">
    <source>
        <dbReference type="ARBA" id="ARBA00022679"/>
    </source>
</evidence>
<evidence type="ECO:0000313" key="4">
    <source>
        <dbReference type="Proteomes" id="UP000324705"/>
    </source>
</evidence>
<dbReference type="OMA" id="MKPPFPE"/>
<protein>
    <recommendedName>
        <fullName evidence="5">Anthocyanin 5-aromatic acyltransferase</fullName>
    </recommendedName>
</protein>
<keyword evidence="2" id="KW-0012">Acyltransferase</keyword>
<evidence type="ECO:0000256" key="2">
    <source>
        <dbReference type="ARBA" id="ARBA00023315"/>
    </source>
</evidence>
<dbReference type="AlphaFoldDB" id="A0A9R0S456"/>
<dbReference type="PANTHER" id="PTHR31625">
    <property type="match status" value="1"/>
</dbReference>
<organism evidence="3 4">
    <name type="scientific">Triticum turgidum subsp. durum</name>
    <name type="common">Durum wheat</name>
    <name type="synonym">Triticum durum</name>
    <dbReference type="NCBI Taxonomy" id="4567"/>
    <lineage>
        <taxon>Eukaryota</taxon>
        <taxon>Viridiplantae</taxon>
        <taxon>Streptophyta</taxon>
        <taxon>Embryophyta</taxon>
        <taxon>Tracheophyta</taxon>
        <taxon>Spermatophyta</taxon>
        <taxon>Magnoliopsida</taxon>
        <taxon>Liliopsida</taxon>
        <taxon>Poales</taxon>
        <taxon>Poaceae</taxon>
        <taxon>BOP clade</taxon>
        <taxon>Pooideae</taxon>
        <taxon>Triticodae</taxon>
        <taxon>Triticeae</taxon>
        <taxon>Triticinae</taxon>
        <taxon>Triticum</taxon>
    </lineage>
</organism>
<evidence type="ECO:0000313" key="3">
    <source>
        <dbReference type="EMBL" id="VAH87550.1"/>
    </source>
</evidence>
<dbReference type="Gramene" id="TRITD4Av1G010670.1">
    <property type="protein sequence ID" value="TRITD4Av1G010670.1"/>
    <property type="gene ID" value="TRITD4Av1G010670"/>
</dbReference>
<dbReference type="Proteomes" id="UP000324705">
    <property type="component" value="Chromosome 4A"/>
</dbReference>